<dbReference type="PANTHER" id="PTHR11017:SF575">
    <property type="entry name" value="ADP-RIBOSYL CYCLASE_CYCLIC ADP-RIBOSE HYDROLASE"/>
    <property type="match status" value="1"/>
</dbReference>
<dbReference type="InterPro" id="IPR042197">
    <property type="entry name" value="Apaf_helical"/>
</dbReference>
<dbReference type="EMBL" id="PDCK01000045">
    <property type="protein sequence ID" value="PRQ21040.1"/>
    <property type="molecule type" value="Genomic_DNA"/>
</dbReference>
<dbReference type="PRINTS" id="PR00364">
    <property type="entry name" value="DISEASERSIST"/>
</dbReference>
<dbReference type="GO" id="GO:0043531">
    <property type="term" value="F:ADP binding"/>
    <property type="evidence" value="ECO:0007669"/>
    <property type="project" value="InterPro"/>
</dbReference>
<keyword evidence="5" id="KW-0611">Plant defense</keyword>
<dbReference type="FunFam" id="3.40.50.10140:FF:000007">
    <property type="entry name" value="Disease resistance protein (TIR-NBS-LRR class)"/>
    <property type="match status" value="1"/>
</dbReference>
<dbReference type="Gene3D" id="1.10.8.430">
    <property type="entry name" value="Helical domain of apoptotic protease-activating factors"/>
    <property type="match status" value="1"/>
</dbReference>
<feature type="domain" description="TIR" evidence="9">
    <location>
        <begin position="25"/>
        <end position="201"/>
    </location>
</feature>
<evidence type="ECO:0000256" key="7">
    <source>
        <dbReference type="ARBA" id="ARBA00047304"/>
    </source>
</evidence>
<gene>
    <name evidence="10" type="ORF">RchiOBHm_Chr7g0234781</name>
</gene>
<sequence>MKASSSSSSLPSGPPSSWPPESRECTYDVFLSFRGEDTRRTFTDHLYAALVRAGVRTFRDAEGLRRGENIAEDLVEIIQGCRISLIVFSENYADSSWCLEELVQIMECRKTQRQRVFPIFYHVDPSHVRNQTGIFAHAFERHEATVHQGRDKIARWRAALRGAANLAGFDIAARVYSRSFLADVRETAKDSRGKIALQERLLSDVLKPTKIRVGDVSKGINVIRERLRSKKVLVIVDNVDRLEQLNALAISRDSFGLGSIIIITTRDRHLLQQVRADKIHLTQEMNEEEALELFSWHAFQNYSPKEDYIELSRRVVTYCGGLPLALEVLGSFLFGRSIGDWNSTLKKLEKFPDDKIQSKLRISFDALEEWQRHIFLHICRFFIGMDKNHVIKILEGCGLAAGVAISVLSERCLVTVNEKDKVMMHDLLRDMGREIVRQESPNHPERRSRLWREEDVIDVLRYESGTEETEGLALNLQRSGSMTFSTEAFRNMRELKLLQLKNVLLSGAVNKLPKKLRWLCLRGSSDFSLITEDKFLDAIYLVSMDLRYNRPAQYWEYFRRLGPLWALQSWPAWVISKKKKNTPAWEIGDT</sequence>
<organism evidence="10 11">
    <name type="scientific">Rosa chinensis</name>
    <name type="common">China rose</name>
    <dbReference type="NCBI Taxonomy" id="74649"/>
    <lineage>
        <taxon>Eukaryota</taxon>
        <taxon>Viridiplantae</taxon>
        <taxon>Streptophyta</taxon>
        <taxon>Embryophyta</taxon>
        <taxon>Tracheophyta</taxon>
        <taxon>Spermatophyta</taxon>
        <taxon>Magnoliopsida</taxon>
        <taxon>eudicotyledons</taxon>
        <taxon>Gunneridae</taxon>
        <taxon>Pentapetalae</taxon>
        <taxon>rosids</taxon>
        <taxon>fabids</taxon>
        <taxon>Rosales</taxon>
        <taxon>Rosaceae</taxon>
        <taxon>Rosoideae</taxon>
        <taxon>Rosoideae incertae sedis</taxon>
        <taxon>Rosa</taxon>
    </lineage>
</organism>
<evidence type="ECO:0000256" key="6">
    <source>
        <dbReference type="ARBA" id="ARBA00023027"/>
    </source>
</evidence>
<dbReference type="InterPro" id="IPR058192">
    <property type="entry name" value="WHD_ROQ1-like"/>
</dbReference>
<dbReference type="Proteomes" id="UP000238479">
    <property type="component" value="Chromosome 7"/>
</dbReference>
<feature type="compositionally biased region" description="Low complexity" evidence="8">
    <location>
        <begin position="1"/>
        <end position="11"/>
    </location>
</feature>
<dbReference type="Pfam" id="PF01582">
    <property type="entry name" value="TIR"/>
    <property type="match status" value="1"/>
</dbReference>
<keyword evidence="2" id="KW-0433">Leucine-rich repeat</keyword>
<evidence type="ECO:0000256" key="2">
    <source>
        <dbReference type="ARBA" id="ARBA00022614"/>
    </source>
</evidence>
<dbReference type="InterPro" id="IPR044974">
    <property type="entry name" value="Disease_R_plants"/>
</dbReference>
<comment type="catalytic activity">
    <reaction evidence="7">
        <text>NAD(+) + H2O = ADP-D-ribose + nicotinamide + H(+)</text>
        <dbReference type="Rhea" id="RHEA:16301"/>
        <dbReference type="ChEBI" id="CHEBI:15377"/>
        <dbReference type="ChEBI" id="CHEBI:15378"/>
        <dbReference type="ChEBI" id="CHEBI:17154"/>
        <dbReference type="ChEBI" id="CHEBI:57540"/>
        <dbReference type="ChEBI" id="CHEBI:57967"/>
        <dbReference type="EC" id="3.2.2.6"/>
    </reaction>
    <physiologicalReaction direction="left-to-right" evidence="7">
        <dbReference type="Rhea" id="RHEA:16302"/>
    </physiologicalReaction>
</comment>
<keyword evidence="11" id="KW-1185">Reference proteome</keyword>
<keyword evidence="6" id="KW-0520">NAD</keyword>
<dbReference type="AlphaFoldDB" id="A0A2P6PGI6"/>
<evidence type="ECO:0000313" key="11">
    <source>
        <dbReference type="Proteomes" id="UP000238479"/>
    </source>
</evidence>
<keyword evidence="3" id="KW-0677">Repeat</keyword>
<dbReference type="Gramene" id="PRQ21040">
    <property type="protein sequence ID" value="PRQ21040"/>
    <property type="gene ID" value="RchiOBHm_Chr7g0234781"/>
</dbReference>
<dbReference type="GO" id="GO:0007165">
    <property type="term" value="P:signal transduction"/>
    <property type="evidence" value="ECO:0007669"/>
    <property type="project" value="InterPro"/>
</dbReference>
<feature type="region of interest" description="Disordered" evidence="8">
    <location>
        <begin position="1"/>
        <end position="22"/>
    </location>
</feature>
<evidence type="ECO:0000313" key="10">
    <source>
        <dbReference type="EMBL" id="PRQ21040.1"/>
    </source>
</evidence>
<dbReference type="PANTHER" id="PTHR11017">
    <property type="entry name" value="LEUCINE-RICH REPEAT-CONTAINING PROTEIN"/>
    <property type="match status" value="1"/>
</dbReference>
<protein>
    <recommendedName>
        <fullName evidence="1">ADP-ribosyl cyclase/cyclic ADP-ribose hydrolase</fullName>
        <ecNumber evidence="1">3.2.2.6</ecNumber>
    </recommendedName>
</protein>
<dbReference type="Pfam" id="PF23282">
    <property type="entry name" value="WHD_ROQ1"/>
    <property type="match status" value="1"/>
</dbReference>
<evidence type="ECO:0000256" key="4">
    <source>
        <dbReference type="ARBA" id="ARBA00022801"/>
    </source>
</evidence>
<dbReference type="InterPro" id="IPR002182">
    <property type="entry name" value="NB-ARC"/>
</dbReference>
<name>A0A2P6PGI6_ROSCH</name>
<accession>A0A2P6PGI6</accession>
<evidence type="ECO:0000259" key="9">
    <source>
        <dbReference type="PROSITE" id="PS50104"/>
    </source>
</evidence>
<dbReference type="InterPro" id="IPR000157">
    <property type="entry name" value="TIR_dom"/>
</dbReference>
<dbReference type="Gene3D" id="3.40.50.300">
    <property type="entry name" value="P-loop containing nucleotide triphosphate hydrolases"/>
    <property type="match status" value="1"/>
</dbReference>
<dbReference type="InterPro" id="IPR036390">
    <property type="entry name" value="WH_DNA-bd_sf"/>
</dbReference>
<dbReference type="InterPro" id="IPR027417">
    <property type="entry name" value="P-loop_NTPase"/>
</dbReference>
<proteinExistence type="predicted"/>
<dbReference type="SMART" id="SM00255">
    <property type="entry name" value="TIR"/>
    <property type="match status" value="1"/>
</dbReference>
<keyword evidence="4" id="KW-0378">Hydrolase</keyword>
<evidence type="ECO:0000256" key="8">
    <source>
        <dbReference type="SAM" id="MobiDB-lite"/>
    </source>
</evidence>
<dbReference type="Gene3D" id="3.40.50.10140">
    <property type="entry name" value="Toll/interleukin-1 receptor homology (TIR) domain"/>
    <property type="match status" value="1"/>
</dbReference>
<evidence type="ECO:0000256" key="3">
    <source>
        <dbReference type="ARBA" id="ARBA00022737"/>
    </source>
</evidence>
<dbReference type="OMA" id="HMDENIS"/>
<evidence type="ECO:0000256" key="5">
    <source>
        <dbReference type="ARBA" id="ARBA00022821"/>
    </source>
</evidence>
<dbReference type="PROSITE" id="PS50104">
    <property type="entry name" value="TIR"/>
    <property type="match status" value="1"/>
</dbReference>
<dbReference type="EC" id="3.2.2.6" evidence="1"/>
<keyword evidence="10" id="KW-0238">DNA-binding</keyword>
<dbReference type="SUPFAM" id="SSF46785">
    <property type="entry name" value="Winged helix' DNA-binding domain"/>
    <property type="match status" value="1"/>
</dbReference>
<dbReference type="GO" id="GO:0006952">
    <property type="term" value="P:defense response"/>
    <property type="evidence" value="ECO:0007669"/>
    <property type="project" value="UniProtKB-KW"/>
</dbReference>
<dbReference type="FunFam" id="1.10.8.430:FF:000002">
    <property type="entry name" value="Disease resistance protein (TIR-NBS-LRR class)"/>
    <property type="match status" value="1"/>
</dbReference>
<dbReference type="SUPFAM" id="SSF52200">
    <property type="entry name" value="Toll/Interleukin receptor TIR domain"/>
    <property type="match status" value="1"/>
</dbReference>
<dbReference type="GO" id="GO:0003677">
    <property type="term" value="F:DNA binding"/>
    <property type="evidence" value="ECO:0007669"/>
    <property type="project" value="UniProtKB-KW"/>
</dbReference>
<dbReference type="InterPro" id="IPR035897">
    <property type="entry name" value="Toll_tir_struct_dom_sf"/>
</dbReference>
<comment type="caution">
    <text evidence="10">The sequence shown here is derived from an EMBL/GenBank/DDBJ whole genome shotgun (WGS) entry which is preliminary data.</text>
</comment>
<dbReference type="Pfam" id="PF00931">
    <property type="entry name" value="NB-ARC"/>
    <property type="match status" value="1"/>
</dbReference>
<evidence type="ECO:0000256" key="1">
    <source>
        <dbReference type="ARBA" id="ARBA00011982"/>
    </source>
</evidence>
<dbReference type="GO" id="GO:0061809">
    <property type="term" value="F:NAD+ nucleosidase activity, cyclic ADP-ribose generating"/>
    <property type="evidence" value="ECO:0007669"/>
    <property type="project" value="UniProtKB-EC"/>
</dbReference>
<dbReference type="SUPFAM" id="SSF52540">
    <property type="entry name" value="P-loop containing nucleoside triphosphate hydrolases"/>
    <property type="match status" value="1"/>
</dbReference>
<reference evidence="10 11" key="1">
    <citation type="journal article" date="2018" name="Nat. Genet.">
        <title>The Rosa genome provides new insights in the design of modern roses.</title>
        <authorList>
            <person name="Bendahmane M."/>
        </authorList>
    </citation>
    <scope>NUCLEOTIDE SEQUENCE [LARGE SCALE GENOMIC DNA]</scope>
    <source>
        <strain evidence="11">cv. Old Blush</strain>
    </source>
</reference>